<dbReference type="InterPro" id="IPR058852">
    <property type="entry name" value="HTH_77"/>
</dbReference>
<comment type="caution">
    <text evidence="3">The sequence shown here is derived from an EMBL/GenBank/DDBJ whole genome shotgun (WGS) entry which is preliminary data.</text>
</comment>
<dbReference type="PANTHER" id="PTHR47691:SF3">
    <property type="entry name" value="HTH-TYPE TRANSCRIPTIONAL REGULATOR RV0890C-RELATED"/>
    <property type="match status" value="1"/>
</dbReference>
<protein>
    <recommendedName>
        <fullName evidence="2">Winged helix-turn-helix domain-containing protein</fullName>
    </recommendedName>
</protein>
<dbReference type="PANTHER" id="PTHR47691">
    <property type="entry name" value="REGULATOR-RELATED"/>
    <property type="match status" value="1"/>
</dbReference>
<feature type="compositionally biased region" description="Low complexity" evidence="1">
    <location>
        <begin position="275"/>
        <end position="294"/>
    </location>
</feature>
<sequence length="502" mass="54221">MVAVEPLEPTSAGAELFRTRALAVDATVDLDAHHSDVVDICQRLDGIPLAIELAAGRTRAFTPADLRARLDDSLPLLTGGQRTAAARHRTLETTIRWSYDLLDAGEQNLLRRLPIFVGAFDLAAAEAVGGDAPSDDRQVDNLLAGLVERSMVAVERGQSGRRFRLLETIRQFAATLAPEEDGLAKRHARWCGERVAQIGDQLRGWTEIEGTEPLAELWPDLRATLAWACARRDPDRATALLRPVATELALRARHGVGDFAERILDITPVSSAATRAAFPGPPSAARRPATSRRTVGSSTVAASPTIRWPGNARAYVSGDGAALHRCLPDVASALEACGDDATARFVQLMAAGLLLSAGRFSEVDTLVSALAEQYRRQSPPNLLHQALQTLGYSASLQQRTADVEQYFYEAALGQWSGGGSISLPPRGDRAEAVEILCGYIDELLEHDNVVAASVVSIEFINMMAAMERYAEARQMIRYLAGVMPTTRGRRSRSAGTICPMPT</sequence>
<evidence type="ECO:0000259" key="2">
    <source>
        <dbReference type="Pfam" id="PF25872"/>
    </source>
</evidence>
<proteinExistence type="predicted"/>
<dbReference type="EMBL" id="JBCGDC010000099">
    <property type="protein sequence ID" value="MFB6396612.1"/>
    <property type="molecule type" value="Genomic_DNA"/>
</dbReference>
<evidence type="ECO:0000313" key="3">
    <source>
        <dbReference type="EMBL" id="MFB6396612.1"/>
    </source>
</evidence>
<dbReference type="RefSeq" id="WP_375736000.1">
    <property type="nucleotide sequence ID" value="NZ_JBCGDC010000099.1"/>
</dbReference>
<keyword evidence="4" id="KW-1185">Reference proteome</keyword>
<feature type="domain" description="Winged helix-turn-helix" evidence="2">
    <location>
        <begin position="102"/>
        <end position="174"/>
    </location>
</feature>
<feature type="region of interest" description="Disordered" evidence="1">
    <location>
        <begin position="275"/>
        <end position="301"/>
    </location>
</feature>
<organism evidence="3 4">
    <name type="scientific">Polymorphospora lycopeni</name>
    <dbReference type="NCBI Taxonomy" id="3140240"/>
    <lineage>
        <taxon>Bacteria</taxon>
        <taxon>Bacillati</taxon>
        <taxon>Actinomycetota</taxon>
        <taxon>Actinomycetes</taxon>
        <taxon>Micromonosporales</taxon>
        <taxon>Micromonosporaceae</taxon>
        <taxon>Polymorphospora</taxon>
    </lineage>
</organism>
<name>A0ABV5CX69_9ACTN</name>
<reference evidence="3 4" key="1">
    <citation type="submission" date="2024-04" db="EMBL/GenBank/DDBJ databases">
        <title>Polymorphospora sp. isolated from Baiyangdian Lake in Xiong'an New Area.</title>
        <authorList>
            <person name="Zhang X."/>
            <person name="Liu J."/>
        </authorList>
    </citation>
    <scope>NUCLEOTIDE SEQUENCE [LARGE SCALE GENOMIC DNA]</scope>
    <source>
        <strain evidence="3 4">2-325</strain>
    </source>
</reference>
<dbReference type="Pfam" id="PF25872">
    <property type="entry name" value="HTH_77"/>
    <property type="match status" value="1"/>
</dbReference>
<evidence type="ECO:0000256" key="1">
    <source>
        <dbReference type="SAM" id="MobiDB-lite"/>
    </source>
</evidence>
<accession>A0ABV5CX69</accession>
<dbReference type="Proteomes" id="UP001582793">
    <property type="component" value="Unassembled WGS sequence"/>
</dbReference>
<gene>
    <name evidence="3" type="ORF">AAFH96_26430</name>
</gene>
<evidence type="ECO:0000313" key="4">
    <source>
        <dbReference type="Proteomes" id="UP001582793"/>
    </source>
</evidence>